<protein>
    <submittedName>
        <fullName evidence="1">Predicted protein</fullName>
    </submittedName>
</protein>
<name>F2ELR4_HORVV</name>
<accession>F2ELR4</accession>
<reference evidence="1" key="1">
    <citation type="journal article" date="2011" name="Plant Physiol.">
        <title>Comprehensive sequence analysis of 24,783 barley full-length cDNAs derived from 12 clone libraries.</title>
        <authorList>
            <person name="Matsumoto T."/>
            <person name="Tanaka T."/>
            <person name="Sakai H."/>
            <person name="Amano N."/>
            <person name="Kanamori H."/>
            <person name="Kurita K."/>
            <person name="Kikuta A."/>
            <person name="Kamiya K."/>
            <person name="Yamamoto M."/>
            <person name="Ikawa H."/>
            <person name="Fujii N."/>
            <person name="Hori K."/>
            <person name="Itoh T."/>
            <person name="Sato K."/>
        </authorList>
    </citation>
    <scope>NUCLEOTIDE SEQUENCE</scope>
</reference>
<evidence type="ECO:0000313" key="1">
    <source>
        <dbReference type="EMBL" id="BAK08286.1"/>
    </source>
</evidence>
<dbReference type="AlphaFoldDB" id="F2ELR4"/>
<organism evidence="1">
    <name type="scientific">Hordeum vulgare subsp. vulgare</name>
    <name type="common">Domesticated barley</name>
    <dbReference type="NCBI Taxonomy" id="112509"/>
    <lineage>
        <taxon>Eukaryota</taxon>
        <taxon>Viridiplantae</taxon>
        <taxon>Streptophyta</taxon>
        <taxon>Embryophyta</taxon>
        <taxon>Tracheophyta</taxon>
        <taxon>Spermatophyta</taxon>
        <taxon>Magnoliopsida</taxon>
        <taxon>Liliopsida</taxon>
        <taxon>Poales</taxon>
        <taxon>Poaceae</taxon>
        <taxon>BOP clade</taxon>
        <taxon>Pooideae</taxon>
        <taxon>Triticodae</taxon>
        <taxon>Triticeae</taxon>
        <taxon>Hordeinae</taxon>
        <taxon>Hordeum</taxon>
    </lineage>
</organism>
<proteinExistence type="evidence at transcript level"/>
<dbReference type="EMBL" id="AK377092">
    <property type="protein sequence ID" value="BAK08286.1"/>
    <property type="molecule type" value="mRNA"/>
</dbReference>
<sequence>MYTVGISRLPAGVRSTVSARCPVGLGCTVFCNKIARRHCNYLIGAVTNN</sequence>